<dbReference type="InterPro" id="IPR011101">
    <property type="entry name" value="DUF5131"/>
</dbReference>
<sequence>MADRSSIEWTDATWTPIKGCSRHSPGCINCYAEIMAARFSQPGQWGEGLARIVDTPQGKDHRWTGVTRFDDKELLKPMGWKKPRRIFVCSTSDLFHESVPDEWIDQVFAVMALCPQHIFQVLTKRADRMREYLTARKTAAPIMVPVGDGTLGQHPFNNELKVPSNIWLGVSVEDHERALLRIPDLLATPAAVRWLSCEPMLGPIFLTDVADGCSTVLTPECWGDCDCSSLFGYDPGCRRNGGDGTLIRKIDWVVVGGESGPGARPMDPEWPRTLRDDCHDADVPFFFKQWGAHVPCGQMLADGRLWANGSNNTLLTTKKFAGRFLDGVQHDGMPA</sequence>
<accession>A0ABT0DXB8</accession>
<dbReference type="RefSeq" id="WP_247231312.1">
    <property type="nucleotide sequence ID" value="NZ_JALKHS010000006.1"/>
</dbReference>
<keyword evidence="2" id="KW-1185">Reference proteome</keyword>
<proteinExistence type="predicted"/>
<dbReference type="Proteomes" id="UP001203512">
    <property type="component" value="Unassembled WGS sequence"/>
</dbReference>
<dbReference type="EMBL" id="JALKHS010000006">
    <property type="protein sequence ID" value="MCK0531756.1"/>
    <property type="molecule type" value="Genomic_DNA"/>
</dbReference>
<organism evidence="1 2">
    <name type="scientific">Sphingobium agri</name>
    <dbReference type="NCBI Taxonomy" id="2933566"/>
    <lineage>
        <taxon>Bacteria</taxon>
        <taxon>Pseudomonadati</taxon>
        <taxon>Pseudomonadota</taxon>
        <taxon>Alphaproteobacteria</taxon>
        <taxon>Sphingomonadales</taxon>
        <taxon>Sphingomonadaceae</taxon>
        <taxon>Sphingobium</taxon>
    </lineage>
</organism>
<name>A0ABT0DXB8_9SPHN</name>
<reference evidence="1 2" key="1">
    <citation type="submission" date="2022-04" db="EMBL/GenBank/DDBJ databases">
        <authorList>
            <person name="Huq M.A."/>
        </authorList>
    </citation>
    <scope>NUCLEOTIDE SEQUENCE [LARGE SCALE GENOMIC DNA]</scope>
    <source>
        <strain evidence="1 2">MAH-33</strain>
    </source>
</reference>
<evidence type="ECO:0000313" key="2">
    <source>
        <dbReference type="Proteomes" id="UP001203512"/>
    </source>
</evidence>
<protein>
    <submittedName>
        <fullName evidence="1">Phage Gp37/Gp68 family protein</fullName>
    </submittedName>
</protein>
<evidence type="ECO:0000313" key="1">
    <source>
        <dbReference type="EMBL" id="MCK0531756.1"/>
    </source>
</evidence>
<gene>
    <name evidence="1" type="ORF">MU848_09215</name>
</gene>
<dbReference type="Pfam" id="PF07505">
    <property type="entry name" value="DUF5131"/>
    <property type="match status" value="1"/>
</dbReference>
<comment type="caution">
    <text evidence="1">The sequence shown here is derived from an EMBL/GenBank/DDBJ whole genome shotgun (WGS) entry which is preliminary data.</text>
</comment>